<proteinExistence type="predicted"/>
<protein>
    <submittedName>
        <fullName evidence="1">Uncharacterized protein</fullName>
    </submittedName>
</protein>
<reference evidence="1" key="1">
    <citation type="submission" date="2019-07" db="EMBL/GenBank/DDBJ databases">
        <title>Annotation for the trematode Paragonimus miyazaki's.</title>
        <authorList>
            <person name="Choi Y.-J."/>
        </authorList>
    </citation>
    <scope>NUCLEOTIDE SEQUENCE</scope>
    <source>
        <strain evidence="1">Japan</strain>
    </source>
</reference>
<organism evidence="1 2">
    <name type="scientific">Paragonimus skrjabini miyazakii</name>
    <dbReference type="NCBI Taxonomy" id="59628"/>
    <lineage>
        <taxon>Eukaryota</taxon>
        <taxon>Metazoa</taxon>
        <taxon>Spiralia</taxon>
        <taxon>Lophotrochozoa</taxon>
        <taxon>Platyhelminthes</taxon>
        <taxon>Trematoda</taxon>
        <taxon>Digenea</taxon>
        <taxon>Plagiorchiida</taxon>
        <taxon>Troglotremata</taxon>
        <taxon>Troglotrematidae</taxon>
        <taxon>Paragonimus</taxon>
    </lineage>
</organism>
<evidence type="ECO:0000313" key="1">
    <source>
        <dbReference type="EMBL" id="KAF7236440.1"/>
    </source>
</evidence>
<keyword evidence="2" id="KW-1185">Reference proteome</keyword>
<name>A0A8S9YLY1_9TREM</name>
<dbReference type="AlphaFoldDB" id="A0A8S9YLY1"/>
<gene>
    <name evidence="1" type="ORF">EG68_10369</name>
</gene>
<dbReference type="Proteomes" id="UP000822476">
    <property type="component" value="Unassembled WGS sequence"/>
</dbReference>
<sequence>MPDGMCATDWPQGRFRKCRLAGEGSCGLKIKAGELHPHSNRQHVLPAGIVDKTFLCLISSATAAICFVRLRRRLLPTLPGRWNMWNRKGCFVCSHPLTEILID</sequence>
<evidence type="ECO:0000313" key="2">
    <source>
        <dbReference type="Proteomes" id="UP000822476"/>
    </source>
</evidence>
<dbReference type="EMBL" id="JTDE01007825">
    <property type="protein sequence ID" value="KAF7236440.1"/>
    <property type="molecule type" value="Genomic_DNA"/>
</dbReference>
<accession>A0A8S9YLY1</accession>
<comment type="caution">
    <text evidence="1">The sequence shown here is derived from an EMBL/GenBank/DDBJ whole genome shotgun (WGS) entry which is preliminary data.</text>
</comment>